<feature type="domain" description="Protein kinase" evidence="6">
    <location>
        <begin position="24"/>
        <end position="283"/>
    </location>
</feature>
<evidence type="ECO:0000256" key="5">
    <source>
        <dbReference type="SAM" id="MobiDB-lite"/>
    </source>
</evidence>
<keyword evidence="1 7" id="KW-0808">Transferase</keyword>
<dbReference type="InterPro" id="IPR000719">
    <property type="entry name" value="Prot_kinase_dom"/>
</dbReference>
<dbReference type="Gene3D" id="3.30.200.20">
    <property type="entry name" value="Phosphorylase Kinase, domain 1"/>
    <property type="match status" value="1"/>
</dbReference>
<dbReference type="CDD" id="cd14014">
    <property type="entry name" value="STKc_PknB_like"/>
    <property type="match status" value="1"/>
</dbReference>
<dbReference type="PANTHER" id="PTHR43289">
    <property type="entry name" value="MITOGEN-ACTIVATED PROTEIN KINASE KINASE KINASE 20-RELATED"/>
    <property type="match status" value="1"/>
</dbReference>
<keyword evidence="3 7" id="KW-0418">Kinase</keyword>
<reference evidence="8" key="1">
    <citation type="journal article" date="2019" name="Int. J. Syst. Evol. Microbiol.">
        <title>The Global Catalogue of Microorganisms (GCM) 10K type strain sequencing project: providing services to taxonomists for standard genome sequencing and annotation.</title>
        <authorList>
            <consortium name="The Broad Institute Genomics Platform"/>
            <consortium name="The Broad Institute Genome Sequencing Center for Infectious Disease"/>
            <person name="Wu L."/>
            <person name="Ma J."/>
        </authorList>
    </citation>
    <scope>NUCLEOTIDE SEQUENCE [LARGE SCALE GENOMIC DNA]</scope>
    <source>
        <strain evidence="8">JCM 31202</strain>
    </source>
</reference>
<keyword evidence="2" id="KW-0547">Nucleotide-binding</keyword>
<keyword evidence="8" id="KW-1185">Reference proteome</keyword>
<dbReference type="PROSITE" id="PS00108">
    <property type="entry name" value="PROTEIN_KINASE_ST"/>
    <property type="match status" value="1"/>
</dbReference>
<feature type="region of interest" description="Disordered" evidence="5">
    <location>
        <begin position="342"/>
        <end position="407"/>
    </location>
</feature>
<dbReference type="RefSeq" id="WP_378297722.1">
    <property type="nucleotide sequence ID" value="NZ_JBHTJA010000013.1"/>
</dbReference>
<evidence type="ECO:0000259" key="6">
    <source>
        <dbReference type="PROSITE" id="PS50011"/>
    </source>
</evidence>
<dbReference type="InterPro" id="IPR008271">
    <property type="entry name" value="Ser/Thr_kinase_AS"/>
</dbReference>
<sequence>MSSDDLAPGTAPLRPSDPVSIGPYRLEGRLGSGGQGTVYRGVGDDGRRTAIKLLHEHLITDATARSRFLDEVEITKRVAPFCTAQVLRTGVEDGRPYIVSEFIDGPSLQDSVARRGPRTGAALERLAHNTVTALAAIHRAGVVHRDFKPANVLLGPDGPVVIDFGIARALDLSRSHNSAVIGTPGYTAPEHLRGERAGPEADMFAWGATIHFAALGRRTFGGTSVATIMHAVLHEEPDLTGLEPSLAEVVRACLHKDPARRPTAHQVAERLRDLPGPVWHPGAPPAGAPTRPDAAAAERTAAPEPSRKPGRRGIRVAAAAAAVALVAGAAYAIAPALKGEEASNASEGPTEAARTNAAPAPPAASAAPPPTRSSKASPTARENTPNATRPSTRRANRTTPSLPFSGPNLHCGSWRSAVHGSPLQVRACTRLNVAGTSATFGMQVKNTGNEQLNVVALVKYHDGATKNCPQRSSPWRGISLAPRGSWWSDMGQCSVSGLTGASFQGAAWAMADPNGTTDPQLGTVKYSPNIHYNADGEPLCRTSDGKWPPC</sequence>
<comment type="caution">
    <text evidence="7">The sequence shown here is derived from an EMBL/GenBank/DDBJ whole genome shotgun (WGS) entry which is preliminary data.</text>
</comment>
<dbReference type="GO" id="GO:0004674">
    <property type="term" value="F:protein serine/threonine kinase activity"/>
    <property type="evidence" value="ECO:0007669"/>
    <property type="project" value="UniProtKB-EC"/>
</dbReference>
<feature type="region of interest" description="Disordered" evidence="5">
    <location>
        <begin position="274"/>
        <end position="311"/>
    </location>
</feature>
<gene>
    <name evidence="7" type="ORF">ACFQ11_10015</name>
</gene>
<feature type="compositionally biased region" description="Pro residues" evidence="5">
    <location>
        <begin position="359"/>
        <end position="371"/>
    </location>
</feature>
<dbReference type="InterPro" id="IPR011009">
    <property type="entry name" value="Kinase-like_dom_sf"/>
</dbReference>
<evidence type="ECO:0000313" key="8">
    <source>
        <dbReference type="Proteomes" id="UP001596972"/>
    </source>
</evidence>
<protein>
    <submittedName>
        <fullName evidence="7">Serine/threonine-protein kinase</fullName>
        <ecNumber evidence="7">2.7.11.1</ecNumber>
    </submittedName>
</protein>
<accession>A0ABW3ELZ6</accession>
<feature type="compositionally biased region" description="Low complexity" evidence="5">
    <location>
        <begin position="349"/>
        <end position="358"/>
    </location>
</feature>
<dbReference type="SUPFAM" id="SSF56112">
    <property type="entry name" value="Protein kinase-like (PK-like)"/>
    <property type="match status" value="1"/>
</dbReference>
<organism evidence="7 8">
    <name type="scientific">Actinomadura sediminis</name>
    <dbReference type="NCBI Taxonomy" id="1038904"/>
    <lineage>
        <taxon>Bacteria</taxon>
        <taxon>Bacillati</taxon>
        <taxon>Actinomycetota</taxon>
        <taxon>Actinomycetes</taxon>
        <taxon>Streptosporangiales</taxon>
        <taxon>Thermomonosporaceae</taxon>
        <taxon>Actinomadura</taxon>
    </lineage>
</organism>
<evidence type="ECO:0000256" key="2">
    <source>
        <dbReference type="ARBA" id="ARBA00022741"/>
    </source>
</evidence>
<evidence type="ECO:0000256" key="4">
    <source>
        <dbReference type="ARBA" id="ARBA00022840"/>
    </source>
</evidence>
<feature type="region of interest" description="Disordered" evidence="5">
    <location>
        <begin position="1"/>
        <end position="27"/>
    </location>
</feature>
<feature type="compositionally biased region" description="Low complexity" evidence="5">
    <location>
        <begin position="288"/>
        <end position="304"/>
    </location>
</feature>
<dbReference type="EC" id="2.7.11.1" evidence="7"/>
<dbReference type="Pfam" id="PF00069">
    <property type="entry name" value="Pkinase"/>
    <property type="match status" value="1"/>
</dbReference>
<evidence type="ECO:0000256" key="3">
    <source>
        <dbReference type="ARBA" id="ARBA00022777"/>
    </source>
</evidence>
<evidence type="ECO:0000313" key="7">
    <source>
        <dbReference type="EMBL" id="MFD0900725.1"/>
    </source>
</evidence>
<dbReference type="PANTHER" id="PTHR43289:SF34">
    <property type="entry name" value="SERINE_THREONINE-PROTEIN KINASE YBDM-RELATED"/>
    <property type="match status" value="1"/>
</dbReference>
<dbReference type="EMBL" id="JBHTJA010000013">
    <property type="protein sequence ID" value="MFD0900725.1"/>
    <property type="molecule type" value="Genomic_DNA"/>
</dbReference>
<name>A0ABW3ELZ6_9ACTN</name>
<feature type="compositionally biased region" description="Polar residues" evidence="5">
    <location>
        <begin position="381"/>
        <end position="390"/>
    </location>
</feature>
<dbReference type="Gene3D" id="1.10.510.10">
    <property type="entry name" value="Transferase(Phosphotransferase) domain 1"/>
    <property type="match status" value="1"/>
</dbReference>
<proteinExistence type="predicted"/>
<dbReference type="Proteomes" id="UP001596972">
    <property type="component" value="Unassembled WGS sequence"/>
</dbReference>
<keyword evidence="4" id="KW-0067">ATP-binding</keyword>
<evidence type="ECO:0000256" key="1">
    <source>
        <dbReference type="ARBA" id="ARBA00022679"/>
    </source>
</evidence>
<dbReference type="PROSITE" id="PS50011">
    <property type="entry name" value="PROTEIN_KINASE_DOM"/>
    <property type="match status" value="1"/>
</dbReference>